<reference evidence="6 7" key="1">
    <citation type="submission" date="2017-03" db="EMBL/GenBank/DDBJ databases">
        <title>Genomic insights into Mycobacterium simiae human colonization.</title>
        <authorList>
            <person name="Steffani J.L."/>
            <person name="Brunck M.E."/>
            <person name="Cruz E."/>
            <person name="Montiel R."/>
            <person name="Barona F."/>
        </authorList>
    </citation>
    <scope>NUCLEOTIDE SEQUENCE [LARGE SCALE GENOMIC DNA]</scope>
    <source>
        <strain evidence="6 7">MsiGto</strain>
    </source>
</reference>
<feature type="domain" description="HTH tetR-type" evidence="5">
    <location>
        <begin position="16"/>
        <end position="76"/>
    </location>
</feature>
<evidence type="ECO:0000313" key="6">
    <source>
        <dbReference type="EMBL" id="ORJ52979.1"/>
    </source>
</evidence>
<dbReference type="PROSITE" id="PS50977">
    <property type="entry name" value="HTH_TETR_2"/>
    <property type="match status" value="1"/>
</dbReference>
<comment type="caution">
    <text evidence="6">The sequence shown here is derived from an EMBL/GenBank/DDBJ whole genome shotgun (WGS) entry which is preliminary data.</text>
</comment>
<dbReference type="PANTHER" id="PTHR30055:SF234">
    <property type="entry name" value="HTH-TYPE TRANSCRIPTIONAL REGULATOR BETI"/>
    <property type="match status" value="1"/>
</dbReference>
<protein>
    <submittedName>
        <fullName evidence="6">TetR family transcriptional regulator</fullName>
    </submittedName>
</protein>
<keyword evidence="7" id="KW-1185">Reference proteome</keyword>
<dbReference type="Pfam" id="PF00440">
    <property type="entry name" value="TetR_N"/>
    <property type="match status" value="1"/>
</dbReference>
<dbReference type="RefSeq" id="WP_050594270.1">
    <property type="nucleotide sequence ID" value="NZ_MZZM01000042.1"/>
</dbReference>
<dbReference type="AlphaFoldDB" id="A0A1X0XJ84"/>
<dbReference type="GO" id="GO:0003700">
    <property type="term" value="F:DNA-binding transcription factor activity"/>
    <property type="evidence" value="ECO:0007669"/>
    <property type="project" value="TreeGrafter"/>
</dbReference>
<name>A0A1X0XJ84_MYCSI</name>
<keyword evidence="2 4" id="KW-0238">DNA-binding</keyword>
<dbReference type="EMBL" id="MZZM01000042">
    <property type="protein sequence ID" value="ORJ52979.1"/>
    <property type="molecule type" value="Genomic_DNA"/>
</dbReference>
<evidence type="ECO:0000256" key="2">
    <source>
        <dbReference type="ARBA" id="ARBA00023125"/>
    </source>
</evidence>
<dbReference type="InterPro" id="IPR009057">
    <property type="entry name" value="Homeodomain-like_sf"/>
</dbReference>
<feature type="DNA-binding region" description="H-T-H motif" evidence="4">
    <location>
        <begin position="39"/>
        <end position="58"/>
    </location>
</feature>
<keyword evidence="1" id="KW-0805">Transcription regulation</keyword>
<evidence type="ECO:0000259" key="5">
    <source>
        <dbReference type="PROSITE" id="PS50977"/>
    </source>
</evidence>
<dbReference type="InterPro" id="IPR001647">
    <property type="entry name" value="HTH_TetR"/>
</dbReference>
<dbReference type="Proteomes" id="UP000193040">
    <property type="component" value="Unassembled WGS sequence"/>
</dbReference>
<dbReference type="GeneID" id="66600167"/>
<dbReference type="Gene3D" id="1.10.357.10">
    <property type="entry name" value="Tetracycline Repressor, domain 2"/>
    <property type="match status" value="1"/>
</dbReference>
<dbReference type="PANTHER" id="PTHR30055">
    <property type="entry name" value="HTH-TYPE TRANSCRIPTIONAL REGULATOR RUTR"/>
    <property type="match status" value="1"/>
</dbReference>
<evidence type="ECO:0000256" key="3">
    <source>
        <dbReference type="ARBA" id="ARBA00023163"/>
    </source>
</evidence>
<sequence length="193" mass="21350">MASFQQSQPARRASAERTRRRLIEAGLRMAEVTGLNDMSVNAVVQYAGVSKGTFFHHFSDRGAYLVSLHRHFHDAMFEQVRSVATTLPAGPDRLNRMATVYLDYCLENHGVRALILEARGSLAIQDEVRARSKLSAAFVATDFAAMGWPEPQRAADLWVAAAGECALIELEAGGPDLATRRTLQYAFTLPRQE</sequence>
<evidence type="ECO:0000256" key="1">
    <source>
        <dbReference type="ARBA" id="ARBA00023015"/>
    </source>
</evidence>
<keyword evidence="3" id="KW-0804">Transcription</keyword>
<accession>A0A1X0XJ84</accession>
<evidence type="ECO:0000256" key="4">
    <source>
        <dbReference type="PROSITE-ProRule" id="PRU00335"/>
    </source>
</evidence>
<proteinExistence type="predicted"/>
<dbReference type="InterPro" id="IPR050109">
    <property type="entry name" value="HTH-type_TetR-like_transc_reg"/>
</dbReference>
<evidence type="ECO:0000313" key="7">
    <source>
        <dbReference type="Proteomes" id="UP000193040"/>
    </source>
</evidence>
<dbReference type="GO" id="GO:0000976">
    <property type="term" value="F:transcription cis-regulatory region binding"/>
    <property type="evidence" value="ECO:0007669"/>
    <property type="project" value="TreeGrafter"/>
</dbReference>
<gene>
    <name evidence="6" type="ORF">B5M45_29640</name>
</gene>
<organism evidence="6 7">
    <name type="scientific">Mycobacterium simiae</name>
    <name type="common">Mycobacterium habana</name>
    <dbReference type="NCBI Taxonomy" id="1784"/>
    <lineage>
        <taxon>Bacteria</taxon>
        <taxon>Bacillati</taxon>
        <taxon>Actinomycetota</taxon>
        <taxon>Actinomycetes</taxon>
        <taxon>Mycobacteriales</taxon>
        <taxon>Mycobacteriaceae</taxon>
        <taxon>Mycobacterium</taxon>
        <taxon>Mycobacterium simiae complex</taxon>
    </lineage>
</organism>
<dbReference type="SUPFAM" id="SSF46689">
    <property type="entry name" value="Homeodomain-like"/>
    <property type="match status" value="1"/>
</dbReference>